<dbReference type="Gene3D" id="3.80.10.10">
    <property type="entry name" value="Ribonuclease Inhibitor"/>
    <property type="match status" value="4"/>
</dbReference>
<keyword evidence="8 11" id="KW-1133">Transmembrane helix</keyword>
<evidence type="ECO:0000256" key="10">
    <source>
        <dbReference type="ARBA" id="ARBA00023180"/>
    </source>
</evidence>
<evidence type="ECO:0000256" key="6">
    <source>
        <dbReference type="ARBA" id="ARBA00022729"/>
    </source>
</evidence>
<dbReference type="PRINTS" id="PR00019">
    <property type="entry name" value="LEURICHRPT"/>
</dbReference>
<dbReference type="InterPro" id="IPR032675">
    <property type="entry name" value="LRR_dom_sf"/>
</dbReference>
<keyword evidence="6" id="KW-0732">Signal</keyword>
<dbReference type="SUPFAM" id="SSF52058">
    <property type="entry name" value="L domain-like"/>
    <property type="match status" value="2"/>
</dbReference>
<feature type="transmembrane region" description="Helical" evidence="11">
    <location>
        <begin position="738"/>
        <end position="761"/>
    </location>
</feature>
<evidence type="ECO:0000256" key="8">
    <source>
        <dbReference type="ARBA" id="ARBA00022989"/>
    </source>
</evidence>
<dbReference type="SMART" id="SM00369">
    <property type="entry name" value="LRR_TYP"/>
    <property type="match status" value="7"/>
</dbReference>
<dbReference type="Pfam" id="PF08263">
    <property type="entry name" value="LRRNT_2"/>
    <property type="match status" value="1"/>
</dbReference>
<name>A0AAV6XAH3_9LAMI</name>
<evidence type="ECO:0008006" key="16">
    <source>
        <dbReference type="Google" id="ProtNLM"/>
    </source>
</evidence>
<evidence type="ECO:0000259" key="12">
    <source>
        <dbReference type="Pfam" id="PF08263"/>
    </source>
</evidence>
<evidence type="ECO:0000256" key="5">
    <source>
        <dbReference type="ARBA" id="ARBA00022692"/>
    </source>
</evidence>
<dbReference type="Pfam" id="PF23598">
    <property type="entry name" value="LRR_14"/>
    <property type="match status" value="1"/>
</dbReference>
<evidence type="ECO:0000313" key="14">
    <source>
        <dbReference type="EMBL" id="KAG8379874.1"/>
    </source>
</evidence>
<dbReference type="FunFam" id="3.80.10.10:FF:000095">
    <property type="entry name" value="LRR receptor-like serine/threonine-protein kinase GSO1"/>
    <property type="match status" value="1"/>
</dbReference>
<evidence type="ECO:0000256" key="1">
    <source>
        <dbReference type="ARBA" id="ARBA00004251"/>
    </source>
</evidence>
<dbReference type="InterPro" id="IPR001611">
    <property type="entry name" value="Leu-rich_rpt"/>
</dbReference>
<proteinExistence type="inferred from homology"/>
<evidence type="ECO:0000256" key="7">
    <source>
        <dbReference type="ARBA" id="ARBA00022737"/>
    </source>
</evidence>
<dbReference type="GO" id="GO:0006952">
    <property type="term" value="P:defense response"/>
    <property type="evidence" value="ECO:0007669"/>
    <property type="project" value="UniProtKB-ARBA"/>
</dbReference>
<evidence type="ECO:0000313" key="15">
    <source>
        <dbReference type="Proteomes" id="UP000826271"/>
    </source>
</evidence>
<comment type="subcellular location">
    <subcellularLocation>
        <location evidence="1">Cell membrane</location>
        <topology evidence="1">Single-pass type I membrane protein</topology>
    </subcellularLocation>
</comment>
<dbReference type="InterPro" id="IPR046956">
    <property type="entry name" value="RLP23-like"/>
</dbReference>
<dbReference type="AlphaFoldDB" id="A0AAV6XAH3"/>
<protein>
    <recommendedName>
        <fullName evidence="16">Leucine-rich repeat-containing N-terminal plant-type domain-containing protein</fullName>
    </recommendedName>
</protein>
<feature type="domain" description="Leucine-rich repeat-containing N-terminal plant-type" evidence="12">
    <location>
        <begin position="48"/>
        <end position="86"/>
    </location>
</feature>
<keyword evidence="9 11" id="KW-0472">Membrane</keyword>
<dbReference type="PANTHER" id="PTHR48063">
    <property type="entry name" value="LRR RECEPTOR-LIKE KINASE"/>
    <property type="match status" value="1"/>
</dbReference>
<dbReference type="InterPro" id="IPR055414">
    <property type="entry name" value="LRR_R13L4/SHOC2-like"/>
</dbReference>
<evidence type="ECO:0000256" key="3">
    <source>
        <dbReference type="ARBA" id="ARBA00022475"/>
    </source>
</evidence>
<comment type="similarity">
    <text evidence="2">Belongs to the RLP family.</text>
</comment>
<dbReference type="GO" id="GO:0005886">
    <property type="term" value="C:plasma membrane"/>
    <property type="evidence" value="ECO:0007669"/>
    <property type="project" value="UniProtKB-SubCell"/>
</dbReference>
<dbReference type="InterPro" id="IPR003591">
    <property type="entry name" value="Leu-rich_rpt_typical-subtyp"/>
</dbReference>
<dbReference type="GO" id="GO:0051707">
    <property type="term" value="P:response to other organism"/>
    <property type="evidence" value="ECO:0007669"/>
    <property type="project" value="UniProtKB-ARBA"/>
</dbReference>
<keyword evidence="15" id="KW-1185">Reference proteome</keyword>
<dbReference type="Proteomes" id="UP000826271">
    <property type="component" value="Unassembled WGS sequence"/>
</dbReference>
<keyword evidence="10" id="KW-0325">Glycoprotein</keyword>
<dbReference type="InterPro" id="IPR013210">
    <property type="entry name" value="LRR_N_plant-typ"/>
</dbReference>
<evidence type="ECO:0000256" key="2">
    <source>
        <dbReference type="ARBA" id="ARBA00009592"/>
    </source>
</evidence>
<evidence type="ECO:0000259" key="13">
    <source>
        <dbReference type="Pfam" id="PF23598"/>
    </source>
</evidence>
<accession>A0AAV6XAH3</accession>
<keyword evidence="5 11" id="KW-0812">Transmembrane</keyword>
<keyword evidence="7" id="KW-0677">Repeat</keyword>
<dbReference type="PROSITE" id="PS51450">
    <property type="entry name" value="LRR"/>
    <property type="match status" value="1"/>
</dbReference>
<comment type="caution">
    <text evidence="14">The sequence shown here is derived from an EMBL/GenBank/DDBJ whole genome shotgun (WGS) entry which is preliminary data.</text>
</comment>
<evidence type="ECO:0000256" key="9">
    <source>
        <dbReference type="ARBA" id="ARBA00023136"/>
    </source>
</evidence>
<evidence type="ECO:0000256" key="11">
    <source>
        <dbReference type="SAM" id="Phobius"/>
    </source>
</evidence>
<feature type="domain" description="Disease resistance R13L4/SHOC-2-like LRR" evidence="13">
    <location>
        <begin position="283"/>
        <end position="460"/>
    </location>
</feature>
<reference evidence="14" key="1">
    <citation type="submission" date="2019-10" db="EMBL/GenBank/DDBJ databases">
        <authorList>
            <person name="Zhang R."/>
            <person name="Pan Y."/>
            <person name="Wang J."/>
            <person name="Ma R."/>
            <person name="Yu S."/>
        </authorList>
    </citation>
    <scope>NUCLEOTIDE SEQUENCE</scope>
    <source>
        <strain evidence="14">LA-IB0</strain>
        <tissue evidence="14">Leaf</tissue>
    </source>
</reference>
<dbReference type="EMBL" id="WHWC01000007">
    <property type="protein sequence ID" value="KAG8379874.1"/>
    <property type="molecule type" value="Genomic_DNA"/>
</dbReference>
<keyword evidence="4" id="KW-0433">Leucine-rich repeat</keyword>
<gene>
    <name evidence="14" type="ORF">BUALT_Bualt07G0134700</name>
</gene>
<dbReference type="PANTHER" id="PTHR48063:SF81">
    <property type="entry name" value="LEUCINE-RICH REPEAT-CONTAINING N-TERMINAL PLANT-TYPE DOMAIN-CONTAINING PROTEIN"/>
    <property type="match status" value="1"/>
</dbReference>
<sequence>MGGRGLWRRLVSDSDAEMGDGGLWPWEVVLFDRRSSSLQNLTLSCKENEKKALLKFKENLTNQSDSGKLSSWNEGDCCKWSGVSCSTKTGHVIKLDLRNTFSSTFEVNPSLLQLNYLSYLDLSMNNFGGTQIPEFFGSFTILRYLNLSTSSFGGKIPRNLGNLSGLQYLDLRNYDNEHVENGLEWLSGLSSLKYLNLDGFDLYKASSYWLQTINTYLPSLLELHLSNCQLMSIPSSLPFVNFTSLSALDLSSNGFNSTIPNWLFNLTNLKTLDLSLNNLHGILPNEFSELTLLENLDLSFNGHEGSLSFNSTNWQFIGGLNGNLPSSLGLLKNLKYLLLQQNSFTGPIPSTIGNLSSLEEIGLSDNEMNGTIPESIGQLKSLVVMNLYGNSWEGVITEAHLSNLSSLREISIGNFFSKLSLVFNISSNWLPPFKLKDINIGGCKMGPKFPAFLMRNQSDLEFVIINFAGISDAIPDWFLEWSSNLTALDLKGNELSGPIPKNIGTVLPLLTYLDISRNNLNGTIPLSIGKMPSQICNLSLLHILDISRNNLSGEIPACFGDLDGFKIDHHDFRPYEGRLKLVAKGIVIEYDSTLYLVNSIDLSGNYFSGEIPSEITSLLRLGTLNLSMNHLTGQIPPNIERLQWIETLDLSKNRLSGPIPPGMASLTSLSHLNLSHNSLSGSIPTGNQFLTLNDPSIYEGNTLLCGFPLSAKCNRGKVASYPGENVGETDDEDRYEKLLLSVFVGLGFFIGFWGVCGSLIIKKQWRDAYFCFCERVMGWIIGIFSTNGRLRRNFLN</sequence>
<dbReference type="Pfam" id="PF00560">
    <property type="entry name" value="LRR_1"/>
    <property type="match status" value="10"/>
</dbReference>
<keyword evidence="3" id="KW-1003">Cell membrane</keyword>
<dbReference type="FunFam" id="3.80.10.10:FF:000383">
    <property type="entry name" value="Leucine-rich repeat receptor protein kinase EMS1"/>
    <property type="match status" value="1"/>
</dbReference>
<evidence type="ECO:0000256" key="4">
    <source>
        <dbReference type="ARBA" id="ARBA00022614"/>
    </source>
</evidence>
<organism evidence="14 15">
    <name type="scientific">Buddleja alternifolia</name>
    <dbReference type="NCBI Taxonomy" id="168488"/>
    <lineage>
        <taxon>Eukaryota</taxon>
        <taxon>Viridiplantae</taxon>
        <taxon>Streptophyta</taxon>
        <taxon>Embryophyta</taxon>
        <taxon>Tracheophyta</taxon>
        <taxon>Spermatophyta</taxon>
        <taxon>Magnoliopsida</taxon>
        <taxon>eudicotyledons</taxon>
        <taxon>Gunneridae</taxon>
        <taxon>Pentapetalae</taxon>
        <taxon>asterids</taxon>
        <taxon>lamiids</taxon>
        <taxon>Lamiales</taxon>
        <taxon>Scrophulariaceae</taxon>
        <taxon>Buddlejeae</taxon>
        <taxon>Buddleja</taxon>
    </lineage>
</organism>